<sequence>MSTPPVTTAAATAASREAFYQRLDARSMAPLWTRLKSLVPKDPTPVGVPCLWRYDEVRPYIMESAEHISAREAERRVLILENPALRGSSQATGTLYAGLQLIMPGEIAPAHRHTQSALRFVIEGSGAYTAVDGEKTLMAPGDFVITPGWTWHHHGNEGSGPMVWLDGLDIPMVAHYNATFREDHHAEAAEIARPTGDALARYGSGLLPVGYRAPSLNSPIFNYPYARTREALHALTRAGDPDPHLGHLMRYVNPVDGGWAMPTMAPTIRLLPKGFQGLPFRSTDGMIFVCVEGEGAVEVGGQQMAFAPRDVFVVPGWTSYRLRAGVDTVLFSFSDRVAQEKLGLYREERSPG</sequence>
<evidence type="ECO:0000256" key="1">
    <source>
        <dbReference type="ARBA" id="ARBA00022964"/>
    </source>
</evidence>
<evidence type="ECO:0000256" key="2">
    <source>
        <dbReference type="ARBA" id="ARBA00023002"/>
    </source>
</evidence>
<dbReference type="CDD" id="cd02216">
    <property type="entry name" value="cupin_GDO-like_N"/>
    <property type="match status" value="1"/>
</dbReference>
<dbReference type="InterPro" id="IPR014710">
    <property type="entry name" value="RmlC-like_jellyroll"/>
</dbReference>
<evidence type="ECO:0000313" key="6">
    <source>
        <dbReference type="Proteomes" id="UP000321548"/>
    </source>
</evidence>
<dbReference type="PANTHER" id="PTHR41517:SF1">
    <property type="entry name" value="CUPIN"/>
    <property type="match status" value="1"/>
</dbReference>
<proteinExistence type="predicted"/>
<reference evidence="5 6" key="1">
    <citation type="submission" date="2019-06" db="EMBL/GenBank/DDBJ databases">
        <title>Quisquiliibacterium sp. nov., isolated from a maize field.</title>
        <authorList>
            <person name="Lin S.-Y."/>
            <person name="Tsai C.-F."/>
            <person name="Young C.-C."/>
        </authorList>
    </citation>
    <scope>NUCLEOTIDE SEQUENCE [LARGE SCALE GENOMIC DNA]</scope>
    <source>
        <strain evidence="5 6">CC-CFT501</strain>
    </source>
</reference>
<dbReference type="Gene3D" id="2.60.120.10">
    <property type="entry name" value="Jelly Rolls"/>
    <property type="match status" value="1"/>
</dbReference>
<dbReference type="Proteomes" id="UP000321548">
    <property type="component" value="Unassembled WGS sequence"/>
</dbReference>
<dbReference type="RefSeq" id="WP_147704964.1">
    <property type="nucleotide sequence ID" value="NZ_VDUY01000005.1"/>
</dbReference>
<name>A0A5C8NU79_9BURK</name>
<comment type="caution">
    <text evidence="5">The sequence shown here is derived from an EMBL/GenBank/DDBJ whole genome shotgun (WGS) entry which is preliminary data.</text>
</comment>
<dbReference type="InterPro" id="IPR011960">
    <property type="entry name" value="Gentisate_dOase"/>
</dbReference>
<dbReference type="InterPro" id="IPR011051">
    <property type="entry name" value="RmlC_Cupin_sf"/>
</dbReference>
<organism evidence="5 6">
    <name type="scientific">Zeimonas arvi</name>
    <dbReference type="NCBI Taxonomy" id="2498847"/>
    <lineage>
        <taxon>Bacteria</taxon>
        <taxon>Pseudomonadati</taxon>
        <taxon>Pseudomonadota</taxon>
        <taxon>Betaproteobacteria</taxon>
        <taxon>Burkholderiales</taxon>
        <taxon>Burkholderiaceae</taxon>
        <taxon>Zeimonas</taxon>
    </lineage>
</organism>
<keyword evidence="1 5" id="KW-0223">Dioxygenase</keyword>
<dbReference type="CDD" id="cd06992">
    <property type="entry name" value="cupin_GDO-like_C"/>
    <property type="match status" value="1"/>
</dbReference>
<gene>
    <name evidence="5" type="primary">gtdA</name>
    <name evidence="5" type="ORF">FHP08_13305</name>
</gene>
<evidence type="ECO:0000259" key="4">
    <source>
        <dbReference type="Pfam" id="PF07883"/>
    </source>
</evidence>
<accession>A0A5C8NU79</accession>
<keyword evidence="6" id="KW-1185">Reference proteome</keyword>
<dbReference type="OrthoDB" id="285029at2"/>
<dbReference type="EMBL" id="VDUY01000005">
    <property type="protein sequence ID" value="TXL64715.1"/>
    <property type="molecule type" value="Genomic_DNA"/>
</dbReference>
<dbReference type="GO" id="GO:0047922">
    <property type="term" value="F:gentisate 1,2-dioxygenase activity"/>
    <property type="evidence" value="ECO:0007669"/>
    <property type="project" value="UniProtKB-UniRule"/>
</dbReference>
<dbReference type="InterPro" id="IPR013096">
    <property type="entry name" value="Cupin_2"/>
</dbReference>
<dbReference type="SUPFAM" id="SSF51182">
    <property type="entry name" value="RmlC-like cupins"/>
    <property type="match status" value="1"/>
</dbReference>
<dbReference type="NCBIfam" id="TIGR02272">
    <property type="entry name" value="gentisate_1_2"/>
    <property type="match status" value="1"/>
</dbReference>
<dbReference type="Pfam" id="PF07883">
    <property type="entry name" value="Cupin_2"/>
    <property type="match status" value="1"/>
</dbReference>
<dbReference type="EC" id="1.13.11.4" evidence="3"/>
<keyword evidence="2 5" id="KW-0560">Oxidoreductase</keyword>
<dbReference type="PANTHER" id="PTHR41517">
    <property type="entry name" value="1,2-DIOXYGENASE PROTEIN-RELATED"/>
    <property type="match status" value="1"/>
</dbReference>
<protein>
    <recommendedName>
        <fullName evidence="3">Gentisate 1,2-dioxygenase</fullName>
        <ecNumber evidence="3">1.13.11.4</ecNumber>
    </recommendedName>
</protein>
<evidence type="ECO:0000256" key="3">
    <source>
        <dbReference type="NCBIfam" id="TIGR02272"/>
    </source>
</evidence>
<dbReference type="AlphaFoldDB" id="A0A5C8NU79"/>
<evidence type="ECO:0000313" key="5">
    <source>
        <dbReference type="EMBL" id="TXL64715.1"/>
    </source>
</evidence>
<feature type="domain" description="Cupin type-2" evidence="4">
    <location>
        <begin position="99"/>
        <end position="166"/>
    </location>
</feature>
<dbReference type="InterPro" id="IPR047183">
    <property type="entry name" value="GDO-like"/>
</dbReference>